<dbReference type="Pfam" id="PF01943">
    <property type="entry name" value="Polysacc_synt"/>
    <property type="match status" value="1"/>
</dbReference>
<feature type="transmembrane region" description="Helical" evidence="6">
    <location>
        <begin position="167"/>
        <end position="188"/>
    </location>
</feature>
<evidence type="ECO:0000256" key="2">
    <source>
        <dbReference type="ARBA" id="ARBA00022475"/>
    </source>
</evidence>
<feature type="transmembrane region" description="Helical" evidence="6">
    <location>
        <begin position="84"/>
        <end position="102"/>
    </location>
</feature>
<sequence length="430" mass="49078">MNKGKSPFWNAVYLFTGRILSALFGFLSTVYCAQRVGVLNFGWLTFSLSLVSYGLILTDFGLLTFGVRKMVQSPEEKRFPQELISLRLLLALIVFSLLFILSQKLNKPPAVKKLIIFYSLFLFANSLSLEWFFQAKERMDYVGINRILISFGYLLLLFLLVRKELDYQRVPFAFLFGQVVGAIFLLLVYKKEKGEISLIFSPKIFKRLFLSALPLGTINILQILYTYFGIILLGFIGQGEELGIYSAMHRLLLTTLIIDFVASFLFLPLITSFYQSEFNNLPKVFEILNRVVLFFTLPVVIICLIFSQPLISFFLGRNYLAGISLLRILIFFLPLTTLSTLYGTGLLAQKREKTLLLNTLIGTLFNIASSPILYFSLGSRGIALGLVSGELIILTFNLIAVRRKIRFSLKKSLIPILTRDEIRFLTRREL</sequence>
<proteinExistence type="predicted"/>
<keyword evidence="5 6" id="KW-0472">Membrane</keyword>
<feature type="transmembrane region" description="Helical" evidence="6">
    <location>
        <begin position="43"/>
        <end position="63"/>
    </location>
</feature>
<gene>
    <name evidence="7" type="ORF">ENX07_01280</name>
</gene>
<comment type="subcellular location">
    <subcellularLocation>
        <location evidence="1">Cell membrane</location>
        <topology evidence="1">Multi-pass membrane protein</topology>
    </subcellularLocation>
</comment>
<dbReference type="GO" id="GO:0005886">
    <property type="term" value="C:plasma membrane"/>
    <property type="evidence" value="ECO:0007669"/>
    <property type="project" value="UniProtKB-SubCell"/>
</dbReference>
<name>A0A7C3YTQ8_UNCW3</name>
<accession>A0A7C3YTQ8</accession>
<dbReference type="PANTHER" id="PTHR30250:SF11">
    <property type="entry name" value="O-ANTIGEN TRANSPORTER-RELATED"/>
    <property type="match status" value="1"/>
</dbReference>
<feature type="transmembrane region" description="Helical" evidence="6">
    <location>
        <begin position="114"/>
        <end position="132"/>
    </location>
</feature>
<feature type="transmembrane region" description="Helical" evidence="6">
    <location>
        <begin position="321"/>
        <end position="343"/>
    </location>
</feature>
<comment type="caution">
    <text evidence="7">The sequence shown here is derived from an EMBL/GenBank/DDBJ whole genome shotgun (WGS) entry which is preliminary data.</text>
</comment>
<feature type="transmembrane region" description="Helical" evidence="6">
    <location>
        <begin position="208"/>
        <end position="236"/>
    </location>
</feature>
<evidence type="ECO:0000313" key="7">
    <source>
        <dbReference type="EMBL" id="HGE98695.1"/>
    </source>
</evidence>
<dbReference type="InterPro" id="IPR002797">
    <property type="entry name" value="Polysacc_synth"/>
</dbReference>
<keyword evidence="3 6" id="KW-0812">Transmembrane</keyword>
<reference evidence="7" key="1">
    <citation type="journal article" date="2020" name="mSystems">
        <title>Genome- and Community-Level Interaction Insights into Carbon Utilization and Element Cycling Functions of Hydrothermarchaeota in Hydrothermal Sediment.</title>
        <authorList>
            <person name="Zhou Z."/>
            <person name="Liu Y."/>
            <person name="Xu W."/>
            <person name="Pan J."/>
            <person name="Luo Z.H."/>
            <person name="Li M."/>
        </authorList>
    </citation>
    <scope>NUCLEOTIDE SEQUENCE [LARGE SCALE GENOMIC DNA]</scope>
    <source>
        <strain evidence="7">SpSt-906</strain>
    </source>
</reference>
<keyword evidence="2" id="KW-1003">Cell membrane</keyword>
<evidence type="ECO:0000256" key="5">
    <source>
        <dbReference type="ARBA" id="ARBA00023136"/>
    </source>
</evidence>
<feature type="transmembrane region" description="Helical" evidence="6">
    <location>
        <begin position="381"/>
        <end position="401"/>
    </location>
</feature>
<feature type="transmembrane region" description="Helical" evidence="6">
    <location>
        <begin position="144"/>
        <end position="161"/>
    </location>
</feature>
<dbReference type="InterPro" id="IPR050833">
    <property type="entry name" value="Poly_Biosynth_Transport"/>
</dbReference>
<dbReference type="PANTHER" id="PTHR30250">
    <property type="entry name" value="PST FAMILY PREDICTED COLANIC ACID TRANSPORTER"/>
    <property type="match status" value="1"/>
</dbReference>
<evidence type="ECO:0000256" key="1">
    <source>
        <dbReference type="ARBA" id="ARBA00004651"/>
    </source>
</evidence>
<feature type="transmembrane region" description="Helical" evidence="6">
    <location>
        <begin position="248"/>
        <end position="270"/>
    </location>
</feature>
<evidence type="ECO:0000256" key="4">
    <source>
        <dbReference type="ARBA" id="ARBA00022989"/>
    </source>
</evidence>
<organism evidence="7">
    <name type="scientific">candidate division WOR-3 bacterium</name>
    <dbReference type="NCBI Taxonomy" id="2052148"/>
    <lineage>
        <taxon>Bacteria</taxon>
        <taxon>Bacteria division WOR-3</taxon>
    </lineage>
</organism>
<feature type="transmembrane region" description="Helical" evidence="6">
    <location>
        <begin position="355"/>
        <end position="375"/>
    </location>
</feature>
<feature type="transmembrane region" description="Helical" evidence="6">
    <location>
        <begin position="12"/>
        <end position="31"/>
    </location>
</feature>
<dbReference type="EMBL" id="DTMQ01000009">
    <property type="protein sequence ID" value="HGE98695.1"/>
    <property type="molecule type" value="Genomic_DNA"/>
</dbReference>
<dbReference type="CDD" id="cd13128">
    <property type="entry name" value="MATE_Wzx_like"/>
    <property type="match status" value="1"/>
</dbReference>
<feature type="transmembrane region" description="Helical" evidence="6">
    <location>
        <begin position="291"/>
        <end position="315"/>
    </location>
</feature>
<keyword evidence="4 6" id="KW-1133">Transmembrane helix</keyword>
<dbReference type="AlphaFoldDB" id="A0A7C3YTQ8"/>
<evidence type="ECO:0000256" key="6">
    <source>
        <dbReference type="SAM" id="Phobius"/>
    </source>
</evidence>
<evidence type="ECO:0000256" key="3">
    <source>
        <dbReference type="ARBA" id="ARBA00022692"/>
    </source>
</evidence>
<protein>
    <submittedName>
        <fullName evidence="7">Flippase</fullName>
    </submittedName>
</protein>